<feature type="region of interest" description="Disordered" evidence="1">
    <location>
        <begin position="466"/>
        <end position="485"/>
    </location>
</feature>
<keyword evidence="4" id="KW-1185">Reference proteome</keyword>
<feature type="region of interest" description="Disordered" evidence="1">
    <location>
        <begin position="273"/>
        <end position="373"/>
    </location>
</feature>
<proteinExistence type="predicted"/>
<keyword evidence="2" id="KW-0812">Transmembrane</keyword>
<evidence type="ECO:0000313" key="3">
    <source>
        <dbReference type="EMBL" id="KAK0622133.1"/>
    </source>
</evidence>
<evidence type="ECO:0000313" key="4">
    <source>
        <dbReference type="Proteomes" id="UP001175001"/>
    </source>
</evidence>
<organism evidence="3 4">
    <name type="scientific">Lasiodiplodia hormozganensis</name>
    <dbReference type="NCBI Taxonomy" id="869390"/>
    <lineage>
        <taxon>Eukaryota</taxon>
        <taxon>Fungi</taxon>
        <taxon>Dikarya</taxon>
        <taxon>Ascomycota</taxon>
        <taxon>Pezizomycotina</taxon>
        <taxon>Dothideomycetes</taxon>
        <taxon>Dothideomycetes incertae sedis</taxon>
        <taxon>Botryosphaeriales</taxon>
        <taxon>Botryosphaeriaceae</taxon>
        <taxon>Lasiodiplodia</taxon>
    </lineage>
</organism>
<dbReference type="Proteomes" id="UP001175001">
    <property type="component" value="Unassembled WGS sequence"/>
</dbReference>
<gene>
    <name evidence="3" type="ORF">DIS24_g11370</name>
</gene>
<evidence type="ECO:0000256" key="1">
    <source>
        <dbReference type="SAM" id="MobiDB-lite"/>
    </source>
</evidence>
<accession>A0AA40C2P2</accession>
<name>A0AA40C2P2_9PEZI</name>
<dbReference type="EMBL" id="JAUJDW010000160">
    <property type="protein sequence ID" value="KAK0622133.1"/>
    <property type="molecule type" value="Genomic_DNA"/>
</dbReference>
<comment type="caution">
    <text evidence="3">The sequence shown here is derived from an EMBL/GenBank/DDBJ whole genome shotgun (WGS) entry which is preliminary data.</text>
</comment>
<dbReference type="AlphaFoldDB" id="A0AA40C2P2"/>
<sequence>MSDTMRPNVEVAMFILLAVIIPVVAFFGIKWLVFRPTRLTIHPAGGAFMRVPRGRRRYVFFGPRLPHDPSRNRGSRPRRQRTVVVIRDLESGLHGGSAVHSHAGGGTTPNASTTAISGSACSCPHDHHGNSSSEHYITTPSDRELNIKRARTAARGGTAFGPVAVATTTADPRTGGGGAIRAPRFTPDNVSSANASTVSADGGIVPATTATIDHAAKTADGRQALRRPLGGTIIRGPRGMSVRVRKASEDLKKDAAKDAAAADAAAAANGGAATAAGASGSPVVTPGSPVTPASPTTPGSPITPSSPVGTTPGSPVVVVPPAGVPAASGALPAASPASPDSPASPPGSLNVITPASPTGSNSGTGSGSGNTIDRATAANTAANANASGGRMTAAQANAAADAEATAAANAASFEANSAIPVDFGHFADLAAGGNDNGNGGGGVAVPANNGGGGVPVPGDFKIPAPAAVGDGGNAEGGGSSGGGRVVAFAAEPAKGL</sequence>
<feature type="compositionally biased region" description="Gly residues" evidence="1">
    <location>
        <begin position="469"/>
        <end position="484"/>
    </location>
</feature>
<feature type="transmembrane region" description="Helical" evidence="2">
    <location>
        <begin position="12"/>
        <end position="33"/>
    </location>
</feature>
<feature type="compositionally biased region" description="Low complexity" evidence="1">
    <location>
        <begin position="189"/>
        <end position="198"/>
    </location>
</feature>
<feature type="compositionally biased region" description="Low complexity" evidence="1">
    <location>
        <begin position="273"/>
        <end position="341"/>
    </location>
</feature>
<protein>
    <submittedName>
        <fullName evidence="3">Uncharacterized protein</fullName>
    </submittedName>
</protein>
<feature type="region of interest" description="Disordered" evidence="1">
    <location>
        <begin position="167"/>
        <end position="198"/>
    </location>
</feature>
<reference evidence="3" key="1">
    <citation type="submission" date="2023-06" db="EMBL/GenBank/DDBJ databases">
        <title>Multi-omics analyses reveal the molecular pathogenesis toolkit of Lasiodiplodia hormozganensis, a cross-kingdom pathogen.</title>
        <authorList>
            <person name="Felix C."/>
            <person name="Meneses R."/>
            <person name="Goncalves M.F.M."/>
            <person name="Tilleman L."/>
            <person name="Duarte A.S."/>
            <person name="Jorrin-Novo J.V."/>
            <person name="Van De Peer Y."/>
            <person name="Deforce D."/>
            <person name="Van Nieuwerburgh F."/>
            <person name="Esteves A.C."/>
            <person name="Alves A."/>
        </authorList>
    </citation>
    <scope>NUCLEOTIDE SEQUENCE</scope>
    <source>
        <strain evidence="3">CBS 339.90</strain>
    </source>
</reference>
<keyword evidence="2" id="KW-0472">Membrane</keyword>
<keyword evidence="2" id="KW-1133">Transmembrane helix</keyword>
<evidence type="ECO:0000256" key="2">
    <source>
        <dbReference type="SAM" id="Phobius"/>
    </source>
</evidence>